<feature type="transmembrane region" description="Helical" evidence="4">
    <location>
        <begin position="154"/>
        <end position="173"/>
    </location>
</feature>
<evidence type="ECO:0000256" key="2">
    <source>
        <dbReference type="ARBA" id="ARBA00012528"/>
    </source>
</evidence>
<sequence length="351" mass="39916">MSKVIIDQSYKRKIHRSFLLRMFIMRQLGTSLCFLSISSVLVEMNYPSWVLFLLGVNALLWPSIAYFCSSNHPYPIKTEYRLLSLDGLAAGVWVAVMGLSPFPSLIILAILLADRYAAGGLRLLKNVVITLTLGFFVTWIILGFPINFKFQPHTVLMTLPLATIYLLALSVVLRQIFVTLEQKTKELEQLALTDTRLQIANRRHFESCIEEIFNQDNKKRHTAYLLIIDIDHFKRVNDNYGHEIGDALLMTISTIIRKTVNTHDIPARFGGDELAIIAFRNNVMDIKYLAEEILKQIHLVKLEGHDSFYLSASIGIAPVGDVATSSEWFRKADQALYHVKRSGRNGIFISQ</sequence>
<reference evidence="6 7" key="1">
    <citation type="submission" date="2016-09" db="EMBL/GenBank/DDBJ databases">
        <authorList>
            <person name="Capua I."/>
            <person name="De Benedictis P."/>
            <person name="Joannis T."/>
            <person name="Lombin L.H."/>
            <person name="Cattoli G."/>
        </authorList>
    </citation>
    <scope>NUCLEOTIDE SEQUENCE [LARGE SCALE GENOMIC DNA]</scope>
    <source>
        <strain evidence="6 7">ANC 4671</strain>
    </source>
</reference>
<dbReference type="SUPFAM" id="SSF55073">
    <property type="entry name" value="Nucleotide cyclase"/>
    <property type="match status" value="1"/>
</dbReference>
<dbReference type="EC" id="2.7.7.65" evidence="2"/>
<dbReference type="Gene3D" id="3.30.70.270">
    <property type="match status" value="1"/>
</dbReference>
<keyword evidence="7" id="KW-1185">Reference proteome</keyword>
<evidence type="ECO:0000313" key="7">
    <source>
        <dbReference type="Proteomes" id="UP000185895"/>
    </source>
</evidence>
<dbReference type="RefSeq" id="WP_070068762.1">
    <property type="nucleotide sequence ID" value="NZ_MKKK01000003.1"/>
</dbReference>
<comment type="cofactor">
    <cofactor evidence="1">
        <name>Mg(2+)</name>
        <dbReference type="ChEBI" id="CHEBI:18420"/>
    </cofactor>
</comment>
<dbReference type="InterPro" id="IPR050469">
    <property type="entry name" value="Diguanylate_Cyclase"/>
</dbReference>
<dbReference type="InterPro" id="IPR000160">
    <property type="entry name" value="GGDEF_dom"/>
</dbReference>
<feature type="transmembrane region" description="Helical" evidence="4">
    <location>
        <begin position="48"/>
        <end position="68"/>
    </location>
</feature>
<evidence type="ECO:0000259" key="5">
    <source>
        <dbReference type="PROSITE" id="PS50887"/>
    </source>
</evidence>
<keyword evidence="4" id="KW-0472">Membrane</keyword>
<dbReference type="STRING" id="1262585.BJI46_08060"/>
<dbReference type="Pfam" id="PF00990">
    <property type="entry name" value="GGDEF"/>
    <property type="match status" value="1"/>
</dbReference>
<dbReference type="GO" id="GO:0043709">
    <property type="term" value="P:cell adhesion involved in single-species biofilm formation"/>
    <property type="evidence" value="ECO:0007669"/>
    <property type="project" value="TreeGrafter"/>
</dbReference>
<accession>A0A1E7REX1</accession>
<dbReference type="GO" id="GO:1902201">
    <property type="term" value="P:negative regulation of bacterial-type flagellum-dependent cell motility"/>
    <property type="evidence" value="ECO:0007669"/>
    <property type="project" value="TreeGrafter"/>
</dbReference>
<dbReference type="InterPro" id="IPR007894">
    <property type="entry name" value="MASE2"/>
</dbReference>
<dbReference type="InterPro" id="IPR043128">
    <property type="entry name" value="Rev_trsase/Diguanyl_cyclase"/>
</dbReference>
<dbReference type="CDD" id="cd01949">
    <property type="entry name" value="GGDEF"/>
    <property type="match status" value="1"/>
</dbReference>
<feature type="domain" description="GGDEF" evidence="5">
    <location>
        <begin position="221"/>
        <end position="351"/>
    </location>
</feature>
<dbReference type="OrthoDB" id="9812260at2"/>
<dbReference type="FunFam" id="3.30.70.270:FF:000001">
    <property type="entry name" value="Diguanylate cyclase domain protein"/>
    <property type="match status" value="1"/>
</dbReference>
<dbReference type="Proteomes" id="UP000185895">
    <property type="component" value="Unassembled WGS sequence"/>
</dbReference>
<organism evidence="6 7">
    <name type="scientific">Acinetobacter qingfengensis</name>
    <dbReference type="NCBI Taxonomy" id="1262585"/>
    <lineage>
        <taxon>Bacteria</taxon>
        <taxon>Pseudomonadati</taxon>
        <taxon>Pseudomonadota</taxon>
        <taxon>Gammaproteobacteria</taxon>
        <taxon>Moraxellales</taxon>
        <taxon>Moraxellaceae</taxon>
        <taxon>Acinetobacter</taxon>
    </lineage>
</organism>
<dbReference type="GO" id="GO:0005886">
    <property type="term" value="C:plasma membrane"/>
    <property type="evidence" value="ECO:0007669"/>
    <property type="project" value="TreeGrafter"/>
</dbReference>
<dbReference type="Pfam" id="PF05230">
    <property type="entry name" value="MASE2"/>
    <property type="match status" value="1"/>
</dbReference>
<dbReference type="PANTHER" id="PTHR45138">
    <property type="entry name" value="REGULATORY COMPONENTS OF SENSORY TRANSDUCTION SYSTEM"/>
    <property type="match status" value="1"/>
</dbReference>
<dbReference type="SMART" id="SM00267">
    <property type="entry name" value="GGDEF"/>
    <property type="match status" value="1"/>
</dbReference>
<gene>
    <name evidence="6" type="ORF">BJI46_08060</name>
</gene>
<dbReference type="GO" id="GO:0052621">
    <property type="term" value="F:diguanylate cyclase activity"/>
    <property type="evidence" value="ECO:0007669"/>
    <property type="project" value="UniProtKB-EC"/>
</dbReference>
<comment type="catalytic activity">
    <reaction evidence="3">
        <text>2 GTP = 3',3'-c-di-GMP + 2 diphosphate</text>
        <dbReference type="Rhea" id="RHEA:24898"/>
        <dbReference type="ChEBI" id="CHEBI:33019"/>
        <dbReference type="ChEBI" id="CHEBI:37565"/>
        <dbReference type="ChEBI" id="CHEBI:58805"/>
        <dbReference type="EC" id="2.7.7.65"/>
    </reaction>
</comment>
<keyword evidence="4" id="KW-0812">Transmembrane</keyword>
<proteinExistence type="predicted"/>
<evidence type="ECO:0000313" key="6">
    <source>
        <dbReference type="EMBL" id="OEY97843.1"/>
    </source>
</evidence>
<dbReference type="PROSITE" id="PS50887">
    <property type="entry name" value="GGDEF"/>
    <property type="match status" value="1"/>
</dbReference>
<name>A0A1E7REX1_9GAMM</name>
<feature type="transmembrane region" description="Helical" evidence="4">
    <location>
        <begin position="123"/>
        <end position="142"/>
    </location>
</feature>
<evidence type="ECO:0000256" key="1">
    <source>
        <dbReference type="ARBA" id="ARBA00001946"/>
    </source>
</evidence>
<evidence type="ECO:0000256" key="4">
    <source>
        <dbReference type="SAM" id="Phobius"/>
    </source>
</evidence>
<keyword evidence="4" id="KW-1133">Transmembrane helix</keyword>
<evidence type="ECO:0000256" key="3">
    <source>
        <dbReference type="ARBA" id="ARBA00034247"/>
    </source>
</evidence>
<dbReference type="PANTHER" id="PTHR45138:SF9">
    <property type="entry name" value="DIGUANYLATE CYCLASE DGCM-RELATED"/>
    <property type="match status" value="1"/>
</dbReference>
<protein>
    <recommendedName>
        <fullName evidence="2">diguanylate cyclase</fullName>
        <ecNumber evidence="2">2.7.7.65</ecNumber>
    </recommendedName>
</protein>
<dbReference type="InterPro" id="IPR029787">
    <property type="entry name" value="Nucleotide_cyclase"/>
</dbReference>
<comment type="caution">
    <text evidence="6">The sequence shown here is derived from an EMBL/GenBank/DDBJ whole genome shotgun (WGS) entry which is preliminary data.</text>
</comment>
<feature type="transmembrane region" description="Helical" evidence="4">
    <location>
        <begin position="20"/>
        <end position="42"/>
    </location>
</feature>
<dbReference type="EMBL" id="MKKK01000003">
    <property type="protein sequence ID" value="OEY97843.1"/>
    <property type="molecule type" value="Genomic_DNA"/>
</dbReference>
<dbReference type="AlphaFoldDB" id="A0A1E7REX1"/>
<feature type="transmembrane region" description="Helical" evidence="4">
    <location>
        <begin position="88"/>
        <end position="111"/>
    </location>
</feature>
<dbReference type="NCBIfam" id="TIGR00254">
    <property type="entry name" value="GGDEF"/>
    <property type="match status" value="1"/>
</dbReference>